<name>A0ABV9B253_9ACTN</name>
<dbReference type="RefSeq" id="WP_381178598.1">
    <property type="nucleotide sequence ID" value="NZ_JBHSFK010000021.1"/>
</dbReference>
<keyword evidence="2" id="KW-1185">Reference proteome</keyword>
<evidence type="ECO:0000313" key="1">
    <source>
        <dbReference type="EMBL" id="MFC4503651.1"/>
    </source>
</evidence>
<gene>
    <name evidence="1" type="ORF">ACFPIH_29775</name>
</gene>
<sequence>MTDGITWLAAPQSIAFGGYSVVLARGLDAEELVSRLTATVFGPTRTARSLAHLTSKDLIDVVEDGCWDPYPAIGLRYGEIGEWVFVVKYGGWQAEFGPQPPVSRGGAHVFQLEFEEENGKPVPPQFSYLHDDRLMCAFNLHLDRSWGYDGVNGDREVAVRVEKMLAAAGLPDANVPRREVHRTALEIIERCFGLSLPRRQVLEAALPAVVLEIA</sequence>
<accession>A0ABV9B253</accession>
<reference evidence="2" key="1">
    <citation type="journal article" date="2019" name="Int. J. Syst. Evol. Microbiol.">
        <title>The Global Catalogue of Microorganisms (GCM) 10K type strain sequencing project: providing services to taxonomists for standard genome sequencing and annotation.</title>
        <authorList>
            <consortium name="The Broad Institute Genomics Platform"/>
            <consortium name="The Broad Institute Genome Sequencing Center for Infectious Disease"/>
            <person name="Wu L."/>
            <person name="Ma J."/>
        </authorList>
    </citation>
    <scope>NUCLEOTIDE SEQUENCE [LARGE SCALE GENOMIC DNA]</scope>
    <source>
        <strain evidence="2">CGMCC 4.7177</strain>
    </source>
</reference>
<organism evidence="1 2">
    <name type="scientific">Streptomyces vulcanius</name>
    <dbReference type="NCBI Taxonomy" id="1441876"/>
    <lineage>
        <taxon>Bacteria</taxon>
        <taxon>Bacillati</taxon>
        <taxon>Actinomycetota</taxon>
        <taxon>Actinomycetes</taxon>
        <taxon>Kitasatosporales</taxon>
        <taxon>Streptomycetaceae</taxon>
        <taxon>Streptomyces</taxon>
    </lineage>
</organism>
<comment type="caution">
    <text evidence="1">The sequence shown here is derived from an EMBL/GenBank/DDBJ whole genome shotgun (WGS) entry which is preliminary data.</text>
</comment>
<evidence type="ECO:0000313" key="2">
    <source>
        <dbReference type="Proteomes" id="UP001595839"/>
    </source>
</evidence>
<dbReference type="Proteomes" id="UP001595839">
    <property type="component" value="Unassembled WGS sequence"/>
</dbReference>
<dbReference type="EMBL" id="JBHSFK010000021">
    <property type="protein sequence ID" value="MFC4503651.1"/>
    <property type="molecule type" value="Genomic_DNA"/>
</dbReference>
<protein>
    <submittedName>
        <fullName evidence="1">Uncharacterized protein</fullName>
    </submittedName>
</protein>
<proteinExistence type="predicted"/>